<dbReference type="Proteomes" id="UP000197535">
    <property type="component" value="Unassembled WGS sequence"/>
</dbReference>
<evidence type="ECO:0000256" key="1">
    <source>
        <dbReference type="SAM" id="MobiDB-lite"/>
    </source>
</evidence>
<organism evidence="2 3">
    <name type="scientific">Noviherbaspirillum denitrificans</name>
    <dbReference type="NCBI Taxonomy" id="1968433"/>
    <lineage>
        <taxon>Bacteria</taxon>
        <taxon>Pseudomonadati</taxon>
        <taxon>Pseudomonadota</taxon>
        <taxon>Betaproteobacteria</taxon>
        <taxon>Burkholderiales</taxon>
        <taxon>Oxalobacteraceae</taxon>
        <taxon>Noviherbaspirillum</taxon>
    </lineage>
</organism>
<evidence type="ECO:0000313" key="3">
    <source>
        <dbReference type="Proteomes" id="UP000197535"/>
    </source>
</evidence>
<dbReference type="EMBL" id="LSTO01000001">
    <property type="protein sequence ID" value="OWW22144.1"/>
    <property type="molecule type" value="Genomic_DNA"/>
</dbReference>
<dbReference type="OrthoDB" id="8720415at2"/>
<name>A0A254THR2_9BURK</name>
<sequence length="83" mass="9264">MQRQQDWHTEAYKGLEVHVTALPKDGRDTGWDYTVRITQPGDDSSSEAELTAESGDEADYPSEEAAVEAGFMRGYSMVDAMFQ</sequence>
<evidence type="ECO:0000313" key="2">
    <source>
        <dbReference type="EMBL" id="OWW22144.1"/>
    </source>
</evidence>
<comment type="caution">
    <text evidence="2">The sequence shown here is derived from an EMBL/GenBank/DDBJ whole genome shotgun (WGS) entry which is preliminary data.</text>
</comment>
<gene>
    <name evidence="2" type="ORF">AYR66_24250</name>
</gene>
<feature type="region of interest" description="Disordered" evidence="1">
    <location>
        <begin position="35"/>
        <end position="62"/>
    </location>
</feature>
<keyword evidence="3" id="KW-1185">Reference proteome</keyword>
<reference evidence="2 3" key="1">
    <citation type="submission" date="2016-02" db="EMBL/GenBank/DDBJ databases">
        <authorList>
            <person name="Wen L."/>
            <person name="He K."/>
            <person name="Yang H."/>
        </authorList>
    </citation>
    <scope>NUCLEOTIDE SEQUENCE [LARGE SCALE GENOMIC DNA]</scope>
    <source>
        <strain evidence="2 3">TSA40</strain>
    </source>
</reference>
<accession>A0A254THR2</accession>
<dbReference type="RefSeq" id="WP_088708967.1">
    <property type="nucleotide sequence ID" value="NZ_LSTO01000001.1"/>
</dbReference>
<dbReference type="AlphaFoldDB" id="A0A254THR2"/>
<protein>
    <submittedName>
        <fullName evidence="2">Uncharacterized protein</fullName>
    </submittedName>
</protein>
<proteinExistence type="predicted"/>